<keyword evidence="6 9" id="KW-1133">Transmembrane helix</keyword>
<feature type="transmembrane region" description="Helical" evidence="9">
    <location>
        <begin position="171"/>
        <end position="195"/>
    </location>
</feature>
<reference evidence="11 12" key="1">
    <citation type="journal article" date="2017" name="Mol. Ecol.">
        <title>Comparative and population genomic landscape of Phellinus noxius: A hypervariable fungus causing root rot in trees.</title>
        <authorList>
            <person name="Chung C.L."/>
            <person name="Lee T.J."/>
            <person name="Akiba M."/>
            <person name="Lee H.H."/>
            <person name="Kuo T.H."/>
            <person name="Liu D."/>
            <person name="Ke H.M."/>
            <person name="Yokoi T."/>
            <person name="Roa M.B."/>
            <person name="Lu M.J."/>
            <person name="Chang Y.Y."/>
            <person name="Ann P.J."/>
            <person name="Tsai J.N."/>
            <person name="Chen C.Y."/>
            <person name="Tzean S.S."/>
            <person name="Ota Y."/>
            <person name="Hattori T."/>
            <person name="Sahashi N."/>
            <person name="Liou R.F."/>
            <person name="Kikuchi T."/>
            <person name="Tsai I.J."/>
        </authorList>
    </citation>
    <scope>NUCLEOTIDE SEQUENCE [LARGE SCALE GENOMIC DNA]</scope>
    <source>
        <strain evidence="11 12">FFPRI411160</strain>
    </source>
</reference>
<keyword evidence="7 9" id="KW-0472">Membrane</keyword>
<gene>
    <name evidence="11" type="ORF">PNOK_0429800</name>
</gene>
<accession>A0A286UIR2</accession>
<dbReference type="GO" id="GO:0016020">
    <property type="term" value="C:membrane"/>
    <property type="evidence" value="ECO:0007669"/>
    <property type="project" value="UniProtKB-SubCell"/>
</dbReference>
<dbReference type="Proteomes" id="UP000217199">
    <property type="component" value="Unassembled WGS sequence"/>
</dbReference>
<evidence type="ECO:0000256" key="6">
    <source>
        <dbReference type="ARBA" id="ARBA00022989"/>
    </source>
</evidence>
<comment type="caution">
    <text evidence="11">The sequence shown here is derived from an EMBL/GenBank/DDBJ whole genome shotgun (WGS) entry which is preliminary data.</text>
</comment>
<dbReference type="EMBL" id="NBII01000004">
    <property type="protein sequence ID" value="PAV19364.1"/>
    <property type="molecule type" value="Genomic_DNA"/>
</dbReference>
<evidence type="ECO:0000256" key="2">
    <source>
        <dbReference type="ARBA" id="ARBA00022553"/>
    </source>
</evidence>
<evidence type="ECO:0000256" key="4">
    <source>
        <dbReference type="ARBA" id="ARBA00022741"/>
    </source>
</evidence>
<keyword evidence="4" id="KW-0547">Nucleotide-binding</keyword>
<feature type="domain" description="Epidermal growth factor receptor-like transmembrane-juxtamembrane segment" evidence="10">
    <location>
        <begin position="585"/>
        <end position="611"/>
    </location>
</feature>
<dbReference type="Pfam" id="PF21314">
    <property type="entry name" value="TM_ErbB1"/>
    <property type="match status" value="1"/>
</dbReference>
<evidence type="ECO:0000313" key="11">
    <source>
        <dbReference type="EMBL" id="PAV19364.1"/>
    </source>
</evidence>
<keyword evidence="2" id="KW-0597">Phosphoprotein</keyword>
<evidence type="ECO:0000256" key="3">
    <source>
        <dbReference type="ARBA" id="ARBA00022692"/>
    </source>
</evidence>
<proteinExistence type="predicted"/>
<evidence type="ECO:0000256" key="1">
    <source>
        <dbReference type="ARBA" id="ARBA00004167"/>
    </source>
</evidence>
<protein>
    <recommendedName>
        <fullName evidence="10">Epidermal growth factor receptor-like transmembrane-juxtamembrane segment domain-containing protein</fullName>
    </recommendedName>
</protein>
<feature type="compositionally biased region" description="Gly residues" evidence="8">
    <location>
        <begin position="558"/>
        <end position="567"/>
    </location>
</feature>
<feature type="transmembrane region" description="Helical" evidence="9">
    <location>
        <begin position="582"/>
        <end position="607"/>
    </location>
</feature>
<feature type="compositionally biased region" description="Polar residues" evidence="8">
    <location>
        <begin position="812"/>
        <end position="843"/>
    </location>
</feature>
<keyword evidence="3 9" id="KW-0812">Transmembrane</keyword>
<dbReference type="InterPro" id="IPR051694">
    <property type="entry name" value="Immunoregulatory_rcpt-like"/>
</dbReference>
<keyword evidence="5" id="KW-0067">ATP-binding</keyword>
<name>A0A286UIR2_9AGAM</name>
<evidence type="ECO:0000256" key="9">
    <source>
        <dbReference type="SAM" id="Phobius"/>
    </source>
</evidence>
<sequence>MVNSDWVAVPENLCTIEYSWMRNSLMQEPCLVAAYLQGQCGSGSWNITQLQSDSHYTPPDGNATKCQCSWAVYNTVQACASCQAIGGQGSILSWGQYITNCSELVSDTDYYPGDIPDQTAIPFWAAEDPTKWHNGIFNDDTAKSLAEKGIEDFTQESRIQSVRGGGNSGRIAVIVGGTVGGTVGLAIFGIIYYLFRRRHKQRCQSGPANFTTGRTTRKQYQLITPFPKFTLSDSPNAANSGLPTRSINKMGMTPTAQAISAANATVYSTDTPHSSVVRGLESPERNIRLPVLFPVLEGTIGERRNDELGDYDLDLSMVEGPEIECRTPPSYSSVVSEHRFGDLIHRFTLGVATSNCETRLHPQSKKLTFFSRVAVWLRILSSDITESEMGISKRAVQSNATCTSDFSWMFNSLNQSPCIVAGYLQAQCASGNWDIGTVTPTTHYTPPDGGATQCQCSWATYNAIQACANCQLNGGNSSVISWAQYSTNCTKFLPATSYFPENIQIPAETAIPYWAIQNVTTWNNSIFNASEALSFASLKKNDTTQDNRDGLVNTNGTIDGGNGGGGQNSTTNDGSGGKRSNVGAIAGGVVGGVIGLAILCLLAFLFWRRKRLGPQLHPAASIHSHSRSTSDGTVQGYYQPTYKNQHFSPSPEPTLPVSYNHTGYGVYPYDVSLLTSAPDILAISPVHKNLTGQTLPTVSMNMTSITPTISNAEATLNSTQLSSTATRNENEPEEGSIQPFILPPNTPSRSASMDVDGDGKAGRNSPIPRIDGKPGRSSPVPVGSHDVITRLRTERQNPPSYSELVEAPDVTLSGTTLRQGASSTADTQTRRASNFSRLANQGSGIAARRHKHLEEEKP</sequence>
<feature type="region of interest" description="Disordered" evidence="8">
    <location>
        <begin position="544"/>
        <end position="576"/>
    </location>
</feature>
<keyword evidence="12" id="KW-1185">Reference proteome</keyword>
<evidence type="ECO:0000256" key="5">
    <source>
        <dbReference type="ARBA" id="ARBA00022840"/>
    </source>
</evidence>
<dbReference type="InParanoid" id="A0A286UIR2"/>
<organism evidence="11 12">
    <name type="scientific">Pyrrhoderma noxium</name>
    <dbReference type="NCBI Taxonomy" id="2282107"/>
    <lineage>
        <taxon>Eukaryota</taxon>
        <taxon>Fungi</taxon>
        <taxon>Dikarya</taxon>
        <taxon>Basidiomycota</taxon>
        <taxon>Agaricomycotina</taxon>
        <taxon>Agaricomycetes</taxon>
        <taxon>Hymenochaetales</taxon>
        <taxon>Hymenochaetaceae</taxon>
        <taxon>Pyrrhoderma</taxon>
    </lineage>
</organism>
<feature type="region of interest" description="Disordered" evidence="8">
    <location>
        <begin position="717"/>
        <end position="858"/>
    </location>
</feature>
<feature type="compositionally biased region" description="Polar residues" evidence="8">
    <location>
        <begin position="717"/>
        <end position="727"/>
    </location>
</feature>
<dbReference type="AlphaFoldDB" id="A0A286UIR2"/>
<dbReference type="PANTHER" id="PTHR15549">
    <property type="entry name" value="PAIRED IMMUNOGLOBULIN-LIKE TYPE 2 RECEPTOR"/>
    <property type="match status" value="1"/>
</dbReference>
<evidence type="ECO:0000256" key="8">
    <source>
        <dbReference type="SAM" id="MobiDB-lite"/>
    </source>
</evidence>
<dbReference type="STRING" id="2282107.A0A286UIR2"/>
<dbReference type="GO" id="GO:0005524">
    <property type="term" value="F:ATP binding"/>
    <property type="evidence" value="ECO:0007669"/>
    <property type="project" value="UniProtKB-KW"/>
</dbReference>
<dbReference type="OrthoDB" id="2576311at2759"/>
<evidence type="ECO:0000259" key="10">
    <source>
        <dbReference type="Pfam" id="PF21314"/>
    </source>
</evidence>
<comment type="subcellular location">
    <subcellularLocation>
        <location evidence="1">Membrane</location>
        <topology evidence="1">Single-pass membrane protein</topology>
    </subcellularLocation>
</comment>
<evidence type="ECO:0000313" key="12">
    <source>
        <dbReference type="Proteomes" id="UP000217199"/>
    </source>
</evidence>
<dbReference type="InterPro" id="IPR049328">
    <property type="entry name" value="TM_ErbB1"/>
</dbReference>
<evidence type="ECO:0000256" key="7">
    <source>
        <dbReference type="ARBA" id="ARBA00023136"/>
    </source>
</evidence>
<dbReference type="GO" id="GO:0071944">
    <property type="term" value="C:cell periphery"/>
    <property type="evidence" value="ECO:0007669"/>
    <property type="project" value="UniProtKB-ARBA"/>
</dbReference>